<gene>
    <name evidence="2" type="ORF">G3446_21190</name>
</gene>
<name>A0A6M0K519_9GAMM</name>
<reference evidence="2 3" key="1">
    <citation type="submission" date="2020-02" db="EMBL/GenBank/DDBJ databases">
        <title>Genome sequences of Thiorhodococcus mannitoliphagus and Thiorhodococcus minor, purple sulfur photosynthetic bacteria in the gammaproteobacterial family, Chromatiaceae.</title>
        <authorList>
            <person name="Aviles F.A."/>
            <person name="Meyer T.E."/>
            <person name="Kyndt J.A."/>
        </authorList>
    </citation>
    <scope>NUCLEOTIDE SEQUENCE [LARGE SCALE GENOMIC DNA]</scope>
    <source>
        <strain evidence="2 3">DSM 11518</strain>
    </source>
</reference>
<dbReference type="EMBL" id="JAAIJQ010000086">
    <property type="protein sequence ID" value="NEV64364.1"/>
    <property type="molecule type" value="Genomic_DNA"/>
</dbReference>
<evidence type="ECO:0000313" key="2">
    <source>
        <dbReference type="EMBL" id="NEV64364.1"/>
    </source>
</evidence>
<dbReference type="Proteomes" id="UP000483379">
    <property type="component" value="Unassembled WGS sequence"/>
</dbReference>
<sequence length="102" mass="11287">FLDWIGFGGPILKSGDPIEQLKQVKYMDLVANAVMLNNVADMTEVISGIIDEGLPVTPELVSRLSPCTRDHIRRFGQYALDMDEHPAALHPRALPIFAATEK</sequence>
<dbReference type="Pfam" id="PF01526">
    <property type="entry name" value="DDE_Tnp_Tn3"/>
    <property type="match status" value="1"/>
</dbReference>
<feature type="domain" description="Tn3 transposase DDE" evidence="1">
    <location>
        <begin position="3"/>
        <end position="78"/>
    </location>
</feature>
<protein>
    <submittedName>
        <fullName evidence="2">Transposase</fullName>
    </submittedName>
</protein>
<accession>A0A6M0K519</accession>
<evidence type="ECO:0000313" key="3">
    <source>
        <dbReference type="Proteomes" id="UP000483379"/>
    </source>
</evidence>
<dbReference type="RefSeq" id="WP_164455035.1">
    <property type="nucleotide sequence ID" value="NZ_JAAIJQ010000086.1"/>
</dbReference>
<comment type="caution">
    <text evidence="2">The sequence shown here is derived from an EMBL/GenBank/DDBJ whole genome shotgun (WGS) entry which is preliminary data.</text>
</comment>
<dbReference type="AlphaFoldDB" id="A0A6M0K519"/>
<dbReference type="GO" id="GO:0004803">
    <property type="term" value="F:transposase activity"/>
    <property type="evidence" value="ECO:0007669"/>
    <property type="project" value="InterPro"/>
</dbReference>
<proteinExistence type="predicted"/>
<feature type="non-terminal residue" evidence="2">
    <location>
        <position position="1"/>
    </location>
</feature>
<keyword evidence="3" id="KW-1185">Reference proteome</keyword>
<dbReference type="GO" id="GO:0006313">
    <property type="term" value="P:DNA transposition"/>
    <property type="evidence" value="ECO:0007669"/>
    <property type="project" value="InterPro"/>
</dbReference>
<dbReference type="InterPro" id="IPR002513">
    <property type="entry name" value="Tn3_Tnp_DDE_dom"/>
</dbReference>
<evidence type="ECO:0000259" key="1">
    <source>
        <dbReference type="Pfam" id="PF01526"/>
    </source>
</evidence>
<organism evidence="2 3">
    <name type="scientific">Thiorhodococcus minor</name>
    <dbReference type="NCBI Taxonomy" id="57489"/>
    <lineage>
        <taxon>Bacteria</taxon>
        <taxon>Pseudomonadati</taxon>
        <taxon>Pseudomonadota</taxon>
        <taxon>Gammaproteobacteria</taxon>
        <taxon>Chromatiales</taxon>
        <taxon>Chromatiaceae</taxon>
        <taxon>Thiorhodococcus</taxon>
    </lineage>
</organism>